<feature type="transmembrane region" description="Helical" evidence="8">
    <location>
        <begin position="326"/>
        <end position="349"/>
    </location>
</feature>
<sequence length="723" mass="79993">MGTVGVMPEAEEKAAPVAKTEEEKAWGRDMHAVLDFDMLCTTVALQTQGLSAGKTRLKGAVAEEGGEEEEEEEEEEWEVGGVQRMWEGDVTNCFEDRRIAIEAVCCPCYRFGKNMGRANLGSCFLQGMVYFIFILTSLFNFIAFGVTSRHFHLYMGIASTISLGLYLGYFRTRMKKQFNIRGTETSLDGYANHLICPCCTLCQETRTLEMNNVQNGIWHGRSDAICLAGGGEGSNAFTALHKPPLFPTKSPDLCSMERAPDGKQITCTCRLNNSVLVRIAIWDSRLSEEYFLHSLGASFRSGWKQTSMGNQNENLEVPKGKFTAMVICWLLGNGALFCWNCMLTIVDYYLYLFPDYHPTRILTLVYQPIALITTAILTYREAKTNTRLRNITGYILFFVSSLVLIVLDLATSGKGGVGVYVGICIISAVWGLADGFVEGGMIGDLSLMCPEFVQSFLAGFAASGVLTSALRFITKAAFDNSRDGLRKGAILFFAISTAFELFCVLLYAFVFPKLAIVKYYRAKAATEGSLTVAADLVAAGVKTSDNQEVEEGRKVVDRLSTKQLIMDNLDYGIDLFLLYVLTLSIFPGFLSEDSGSHSLGSWYALVLIAMYNVTDLIGRYLPLIESIKMTSRKGLMLTILSRFLLVPAFYFTAKYGDQGWMIFLTSFLGLTNGYLTICVMAEPPKGYKGPEQNALGNALVFFLLSGIFSGVVLDWLWLIGKGW</sequence>
<gene>
    <name evidence="9" type="ORF">Cni_G26888</name>
</gene>
<keyword evidence="3" id="KW-0813">Transport</keyword>
<dbReference type="PRINTS" id="PR01130">
    <property type="entry name" value="DERENTRNSPRT"/>
</dbReference>
<feature type="transmembrane region" description="Helical" evidence="8">
    <location>
        <begin position="694"/>
        <end position="718"/>
    </location>
</feature>
<protein>
    <submittedName>
        <fullName evidence="9">Equilibrative nucleotide transporter 3-like isoform X2</fullName>
    </submittedName>
</protein>
<keyword evidence="5 8" id="KW-1133">Transmembrane helix</keyword>
<evidence type="ECO:0000313" key="9">
    <source>
        <dbReference type="EMBL" id="WOL18095.1"/>
    </source>
</evidence>
<dbReference type="Pfam" id="PF04749">
    <property type="entry name" value="PLAC8"/>
    <property type="match status" value="1"/>
</dbReference>
<evidence type="ECO:0000313" key="10">
    <source>
        <dbReference type="Proteomes" id="UP001327560"/>
    </source>
</evidence>
<dbReference type="GO" id="GO:0005337">
    <property type="term" value="F:nucleoside transmembrane transporter activity"/>
    <property type="evidence" value="ECO:0007669"/>
    <property type="project" value="InterPro"/>
</dbReference>
<comment type="similarity">
    <text evidence="2">Belongs to the SLC29A/ENT transporter (TC 2.A.57) family.</text>
</comment>
<keyword evidence="4 8" id="KW-0812">Transmembrane</keyword>
<keyword evidence="6 8" id="KW-0472">Membrane</keyword>
<evidence type="ECO:0000256" key="6">
    <source>
        <dbReference type="ARBA" id="ARBA00023136"/>
    </source>
</evidence>
<dbReference type="GO" id="GO:0005886">
    <property type="term" value="C:plasma membrane"/>
    <property type="evidence" value="ECO:0007669"/>
    <property type="project" value="TreeGrafter"/>
</dbReference>
<evidence type="ECO:0000256" key="2">
    <source>
        <dbReference type="ARBA" id="ARBA00007965"/>
    </source>
</evidence>
<feature type="compositionally biased region" description="Basic and acidic residues" evidence="7">
    <location>
        <begin position="10"/>
        <end position="22"/>
    </location>
</feature>
<evidence type="ECO:0000256" key="8">
    <source>
        <dbReference type="SAM" id="Phobius"/>
    </source>
</evidence>
<feature type="transmembrane region" description="Helical" evidence="8">
    <location>
        <begin position="634"/>
        <end position="653"/>
    </location>
</feature>
<evidence type="ECO:0000256" key="7">
    <source>
        <dbReference type="SAM" id="MobiDB-lite"/>
    </source>
</evidence>
<organism evidence="9 10">
    <name type="scientific">Canna indica</name>
    <name type="common">Indian-shot</name>
    <dbReference type="NCBI Taxonomy" id="4628"/>
    <lineage>
        <taxon>Eukaryota</taxon>
        <taxon>Viridiplantae</taxon>
        <taxon>Streptophyta</taxon>
        <taxon>Embryophyta</taxon>
        <taxon>Tracheophyta</taxon>
        <taxon>Spermatophyta</taxon>
        <taxon>Magnoliopsida</taxon>
        <taxon>Liliopsida</taxon>
        <taxon>Zingiberales</taxon>
        <taxon>Cannaceae</taxon>
        <taxon>Canna</taxon>
    </lineage>
</organism>
<dbReference type="EMBL" id="CP136897">
    <property type="protein sequence ID" value="WOL18095.1"/>
    <property type="molecule type" value="Genomic_DNA"/>
</dbReference>
<dbReference type="NCBIfam" id="TIGR01571">
    <property type="entry name" value="A_thal_Cys_rich"/>
    <property type="match status" value="1"/>
</dbReference>
<feature type="transmembrane region" description="Helical" evidence="8">
    <location>
        <begin position="659"/>
        <end position="682"/>
    </location>
</feature>
<dbReference type="PANTHER" id="PTHR10332">
    <property type="entry name" value="EQUILIBRATIVE NUCLEOSIDE TRANSPORTER"/>
    <property type="match status" value="1"/>
</dbReference>
<dbReference type="Proteomes" id="UP001327560">
    <property type="component" value="Chromosome 8"/>
</dbReference>
<feature type="transmembrane region" description="Helical" evidence="8">
    <location>
        <begin position="449"/>
        <end position="470"/>
    </location>
</feature>
<feature type="transmembrane region" description="Helical" evidence="8">
    <location>
        <begin position="602"/>
        <end position="622"/>
    </location>
</feature>
<evidence type="ECO:0000256" key="5">
    <source>
        <dbReference type="ARBA" id="ARBA00022989"/>
    </source>
</evidence>
<name>A0AAQ3L0K9_9LILI</name>
<dbReference type="PANTHER" id="PTHR10332:SF30">
    <property type="entry name" value="EQUILIBRATIVE NUCLEOTIDE TRANSPORTER 2"/>
    <property type="match status" value="1"/>
</dbReference>
<feature type="transmembrane region" description="Helical" evidence="8">
    <location>
        <begin position="123"/>
        <end position="145"/>
    </location>
</feature>
<feature type="transmembrane region" description="Helical" evidence="8">
    <location>
        <begin position="151"/>
        <end position="170"/>
    </location>
</feature>
<feature type="transmembrane region" description="Helical" evidence="8">
    <location>
        <begin position="391"/>
        <end position="411"/>
    </location>
</feature>
<feature type="region of interest" description="Disordered" evidence="7">
    <location>
        <begin position="1"/>
        <end position="22"/>
    </location>
</feature>
<dbReference type="InterPro" id="IPR002259">
    <property type="entry name" value="Eqnu_transpt"/>
</dbReference>
<evidence type="ECO:0000256" key="4">
    <source>
        <dbReference type="ARBA" id="ARBA00022692"/>
    </source>
</evidence>
<feature type="transmembrane region" description="Helical" evidence="8">
    <location>
        <begin position="361"/>
        <end position="379"/>
    </location>
</feature>
<feature type="transmembrane region" description="Helical" evidence="8">
    <location>
        <begin position="490"/>
        <end position="511"/>
    </location>
</feature>
<keyword evidence="10" id="KW-1185">Reference proteome</keyword>
<dbReference type="AlphaFoldDB" id="A0AAQ3L0K9"/>
<feature type="transmembrane region" description="Helical" evidence="8">
    <location>
        <begin position="417"/>
        <end position="437"/>
    </location>
</feature>
<dbReference type="InterPro" id="IPR006461">
    <property type="entry name" value="PLAC_motif_containing"/>
</dbReference>
<comment type="subcellular location">
    <subcellularLocation>
        <location evidence="1">Membrane</location>
        <topology evidence="1">Multi-pass membrane protein</topology>
    </subcellularLocation>
</comment>
<feature type="transmembrane region" description="Helical" evidence="8">
    <location>
        <begin position="571"/>
        <end position="590"/>
    </location>
</feature>
<evidence type="ECO:0000256" key="3">
    <source>
        <dbReference type="ARBA" id="ARBA00022448"/>
    </source>
</evidence>
<evidence type="ECO:0000256" key="1">
    <source>
        <dbReference type="ARBA" id="ARBA00004141"/>
    </source>
</evidence>
<reference evidence="9 10" key="1">
    <citation type="submission" date="2023-10" db="EMBL/GenBank/DDBJ databases">
        <title>Chromosome-scale genome assembly provides insights into flower coloration mechanisms of Canna indica.</title>
        <authorList>
            <person name="Li C."/>
        </authorList>
    </citation>
    <scope>NUCLEOTIDE SEQUENCE [LARGE SCALE GENOMIC DNA]</scope>
    <source>
        <tissue evidence="9">Flower</tissue>
    </source>
</reference>
<accession>A0AAQ3L0K9</accession>
<dbReference type="Pfam" id="PF01733">
    <property type="entry name" value="Nucleoside_tran"/>
    <property type="match status" value="1"/>
</dbReference>
<proteinExistence type="inferred from homology"/>